<dbReference type="eggNOG" id="ENOG50311BN">
    <property type="taxonomic scope" value="Bacteria"/>
</dbReference>
<reference evidence="1 2" key="2">
    <citation type="journal article" date="2016" name="Genome Announc.">
        <title>Draft Genome Sequence of Zhouia amylolytica AD3, Isolated from Tidal Flat Sediment.</title>
        <authorList>
            <person name="Jia B."/>
            <person name="Jin H.M."/>
            <person name="Lee H.J."/>
            <person name="Jeon C.O."/>
        </authorList>
    </citation>
    <scope>NUCLEOTIDE SEQUENCE [LARGE SCALE GENOMIC DNA]</scope>
    <source>
        <strain evidence="1 2">AD3</strain>
    </source>
</reference>
<dbReference type="STRING" id="376730.SAMN04487906_2234"/>
<protein>
    <submittedName>
        <fullName evidence="1">Uncharacterized protein</fullName>
    </submittedName>
</protein>
<evidence type="ECO:0000313" key="1">
    <source>
        <dbReference type="EMBL" id="ETN96723.1"/>
    </source>
</evidence>
<comment type="caution">
    <text evidence="1">The sequence shown here is derived from an EMBL/GenBank/DDBJ whole genome shotgun (WGS) entry which is preliminary data.</text>
</comment>
<name>W2URS9_9FLAO</name>
<gene>
    <name evidence="1" type="ORF">P278_01490</name>
</gene>
<proteinExistence type="predicted"/>
<keyword evidence="2" id="KW-1185">Reference proteome</keyword>
<sequence>MLLITFASAQITNNRGASSISDGFTSSQVAAKGSPFFLKSWSKGNVVDQNGKFLDQTQLIYNTYNNQLFFRKNDNEDPKLVDGNTFPGFVLNHDNQTYIFSKISASEFVDTKQKTKYYCIASPPYRKVIVEYSSDFKDPNASGWQSSRYNNKGGEFDQDTNVFVMNKYDKYEEVKLNKSSVLNFFADKKDEIKKYLKDNNIKLKEPADLVPVVKYYYSL</sequence>
<accession>W2URS9</accession>
<dbReference type="EMBL" id="AYXY01000001">
    <property type="protein sequence ID" value="ETN96723.1"/>
    <property type="molecule type" value="Genomic_DNA"/>
</dbReference>
<dbReference type="Proteomes" id="UP000018850">
    <property type="component" value="Unassembled WGS sequence"/>
</dbReference>
<organism evidence="1 2">
    <name type="scientific">Zhouia amylolytica AD3</name>
    <dbReference type="NCBI Taxonomy" id="1286632"/>
    <lineage>
        <taxon>Bacteria</taxon>
        <taxon>Pseudomonadati</taxon>
        <taxon>Bacteroidota</taxon>
        <taxon>Flavobacteriia</taxon>
        <taxon>Flavobacteriales</taxon>
        <taxon>Flavobacteriaceae</taxon>
        <taxon>Zhouia</taxon>
    </lineage>
</organism>
<dbReference type="AlphaFoldDB" id="W2URS9"/>
<evidence type="ECO:0000313" key="2">
    <source>
        <dbReference type="Proteomes" id="UP000018850"/>
    </source>
</evidence>
<reference evidence="2" key="1">
    <citation type="submission" date="2013-11" db="EMBL/GenBank/DDBJ databases">
        <title>Draft genome sequence from a member of Zhouia, isolated tidal flat.</title>
        <authorList>
            <person name="Jin H."/>
            <person name="Jeon C.O."/>
        </authorList>
    </citation>
    <scope>NUCLEOTIDE SEQUENCE [LARGE SCALE GENOMIC DNA]</scope>
    <source>
        <strain evidence="2">AD3</strain>
    </source>
</reference>